<dbReference type="Gene3D" id="1.20.1510.10">
    <property type="entry name" value="Cation efflux protein transmembrane domain"/>
    <property type="match status" value="1"/>
</dbReference>
<evidence type="ECO:0000259" key="9">
    <source>
        <dbReference type="Pfam" id="PF16916"/>
    </source>
</evidence>
<dbReference type="Gene3D" id="3.30.70.1350">
    <property type="entry name" value="Cation efflux protein, cytoplasmic domain"/>
    <property type="match status" value="1"/>
</dbReference>
<feature type="transmembrane region" description="Helical" evidence="7">
    <location>
        <begin position="12"/>
        <end position="34"/>
    </location>
</feature>
<evidence type="ECO:0000256" key="6">
    <source>
        <dbReference type="ARBA" id="ARBA00023136"/>
    </source>
</evidence>
<dbReference type="SUPFAM" id="SSF160240">
    <property type="entry name" value="Cation efflux protein cytoplasmic domain-like"/>
    <property type="match status" value="1"/>
</dbReference>
<dbReference type="PANTHER" id="PTHR43840">
    <property type="entry name" value="MITOCHONDRIAL METAL TRANSPORTER 1-RELATED"/>
    <property type="match status" value="1"/>
</dbReference>
<comment type="subcellular location">
    <subcellularLocation>
        <location evidence="1">Membrane</location>
        <topology evidence="1">Multi-pass membrane protein</topology>
    </subcellularLocation>
</comment>
<dbReference type="GO" id="GO:0008324">
    <property type="term" value="F:monoatomic cation transmembrane transporter activity"/>
    <property type="evidence" value="ECO:0007669"/>
    <property type="project" value="InterPro"/>
</dbReference>
<evidence type="ECO:0000256" key="3">
    <source>
        <dbReference type="ARBA" id="ARBA00022448"/>
    </source>
</evidence>
<dbReference type="SUPFAM" id="SSF161111">
    <property type="entry name" value="Cation efflux protein transmembrane domain-like"/>
    <property type="match status" value="1"/>
</dbReference>
<dbReference type="InterPro" id="IPR050291">
    <property type="entry name" value="CDF_Transporter"/>
</dbReference>
<organism evidence="10">
    <name type="scientific">Geobacter metallireducens</name>
    <dbReference type="NCBI Taxonomy" id="28232"/>
    <lineage>
        <taxon>Bacteria</taxon>
        <taxon>Pseudomonadati</taxon>
        <taxon>Thermodesulfobacteriota</taxon>
        <taxon>Desulfuromonadia</taxon>
        <taxon>Geobacterales</taxon>
        <taxon>Geobacteraceae</taxon>
        <taxon>Geobacter</taxon>
    </lineage>
</organism>
<sequence length="299" mass="32464">MLREERFNAADRIIAVGFWVNAALMVMKLLAGHFGKSDAVFADGLESASDFIAILATMIALRIGRRPFDPKHPYGHGKAESIAAVIVSLVIFSAGVGILVKAVHVIADRTYQTPDLVAVLAALVTIAVKEWLYRYSAATGRRLQSPALSAVAKDHRKDAVTSVATLIGVSGAHLGAGIMDPLAAGLTAFFIFHIGYVTCAGAVHDLMDGSPAEDLIRSITELAEGVDGVEHVHEIRGRRSGQYIIVDLKLDMDPDMTVKRSHDIATTVKRLIFERFPNVGDVMIHINPHDEEHEDMIRL</sequence>
<feature type="transmembrane region" description="Helical" evidence="7">
    <location>
        <begin position="116"/>
        <end position="133"/>
    </location>
</feature>
<keyword evidence="6 7" id="KW-0472">Membrane</keyword>
<evidence type="ECO:0000256" key="4">
    <source>
        <dbReference type="ARBA" id="ARBA00022692"/>
    </source>
</evidence>
<comment type="caution">
    <text evidence="10">The sequence shown here is derived from an EMBL/GenBank/DDBJ whole genome shotgun (WGS) entry which is preliminary data.</text>
</comment>
<comment type="similarity">
    <text evidence="2">Belongs to the cation diffusion facilitator (CDF) transporter (TC 2.A.4) family.</text>
</comment>
<dbReference type="InterPro" id="IPR036837">
    <property type="entry name" value="Cation_efflux_CTD_sf"/>
</dbReference>
<evidence type="ECO:0000313" key="10">
    <source>
        <dbReference type="EMBL" id="HEN41680.1"/>
    </source>
</evidence>
<keyword evidence="5 7" id="KW-1133">Transmembrane helix</keyword>
<dbReference type="GO" id="GO:0016020">
    <property type="term" value="C:membrane"/>
    <property type="evidence" value="ECO:0007669"/>
    <property type="project" value="UniProtKB-SubCell"/>
</dbReference>
<feature type="domain" description="Cation efflux protein transmembrane" evidence="8">
    <location>
        <begin position="15"/>
        <end position="207"/>
    </location>
</feature>
<feature type="transmembrane region" description="Helical" evidence="7">
    <location>
        <begin position="82"/>
        <end position="104"/>
    </location>
</feature>
<evidence type="ECO:0000256" key="5">
    <source>
        <dbReference type="ARBA" id="ARBA00022989"/>
    </source>
</evidence>
<evidence type="ECO:0000256" key="2">
    <source>
        <dbReference type="ARBA" id="ARBA00008114"/>
    </source>
</evidence>
<reference evidence="10" key="1">
    <citation type="journal article" date="2020" name="mSystems">
        <title>Genome- and Community-Level Interaction Insights into Carbon Utilization and Element Cycling Functions of Hydrothermarchaeota in Hydrothermal Sediment.</title>
        <authorList>
            <person name="Zhou Z."/>
            <person name="Liu Y."/>
            <person name="Xu W."/>
            <person name="Pan J."/>
            <person name="Luo Z.H."/>
            <person name="Li M."/>
        </authorList>
    </citation>
    <scope>NUCLEOTIDE SEQUENCE [LARGE SCALE GENOMIC DNA]</scope>
    <source>
        <strain evidence="10">SpSt-349</strain>
    </source>
</reference>
<name>A0A831XEX1_GEOME</name>
<evidence type="ECO:0000256" key="1">
    <source>
        <dbReference type="ARBA" id="ARBA00004141"/>
    </source>
</evidence>
<accession>A0A831XEX1</accession>
<dbReference type="AlphaFoldDB" id="A0A831XEX1"/>
<proteinExistence type="inferred from homology"/>
<dbReference type="InterPro" id="IPR058533">
    <property type="entry name" value="Cation_efflux_TM"/>
</dbReference>
<dbReference type="InterPro" id="IPR027469">
    <property type="entry name" value="Cation_efflux_TMD_sf"/>
</dbReference>
<dbReference type="InterPro" id="IPR027470">
    <property type="entry name" value="Cation_efflux_CTD"/>
</dbReference>
<dbReference type="PANTHER" id="PTHR43840:SF15">
    <property type="entry name" value="MITOCHONDRIAL METAL TRANSPORTER 1-RELATED"/>
    <property type="match status" value="1"/>
</dbReference>
<gene>
    <name evidence="10" type="ORF">ENQ87_04765</name>
</gene>
<dbReference type="Pfam" id="PF16916">
    <property type="entry name" value="ZT_dimer"/>
    <property type="match status" value="1"/>
</dbReference>
<evidence type="ECO:0000259" key="8">
    <source>
        <dbReference type="Pfam" id="PF01545"/>
    </source>
</evidence>
<dbReference type="EMBL" id="DSOV01000016">
    <property type="protein sequence ID" value="HEN41680.1"/>
    <property type="molecule type" value="Genomic_DNA"/>
</dbReference>
<dbReference type="Pfam" id="PF01545">
    <property type="entry name" value="Cation_efflux"/>
    <property type="match status" value="1"/>
</dbReference>
<feature type="transmembrane region" description="Helical" evidence="7">
    <location>
        <begin position="40"/>
        <end position="61"/>
    </location>
</feature>
<dbReference type="NCBIfam" id="TIGR01297">
    <property type="entry name" value="CDF"/>
    <property type="match status" value="1"/>
</dbReference>
<dbReference type="InterPro" id="IPR002524">
    <property type="entry name" value="Cation_efflux"/>
</dbReference>
<protein>
    <submittedName>
        <fullName evidence="10">Cation transporter</fullName>
    </submittedName>
</protein>
<dbReference type="FunFam" id="1.20.1510.10:FF:000006">
    <property type="entry name" value="Divalent cation efflux transporter"/>
    <property type="match status" value="1"/>
</dbReference>
<keyword evidence="3" id="KW-0813">Transport</keyword>
<evidence type="ECO:0000256" key="7">
    <source>
        <dbReference type="SAM" id="Phobius"/>
    </source>
</evidence>
<keyword evidence="4 7" id="KW-0812">Transmembrane</keyword>
<feature type="domain" description="Cation efflux protein cytoplasmic" evidence="9">
    <location>
        <begin position="211"/>
        <end position="289"/>
    </location>
</feature>